<organism evidence="2 3">
    <name type="scientific">Malassezia globosa (strain ATCC MYA-4612 / CBS 7966)</name>
    <name type="common">Dandruff-associated fungus</name>
    <dbReference type="NCBI Taxonomy" id="425265"/>
    <lineage>
        <taxon>Eukaryota</taxon>
        <taxon>Fungi</taxon>
        <taxon>Dikarya</taxon>
        <taxon>Basidiomycota</taxon>
        <taxon>Ustilaginomycotina</taxon>
        <taxon>Malasseziomycetes</taxon>
        <taxon>Malasseziales</taxon>
        <taxon>Malasseziaceae</taxon>
        <taxon>Malassezia</taxon>
    </lineage>
</organism>
<dbReference type="RefSeq" id="XP_001732500.1">
    <property type="nucleotide sequence ID" value="XM_001732448.1"/>
</dbReference>
<dbReference type="STRING" id="425265.A8PSK8"/>
<evidence type="ECO:0000313" key="3">
    <source>
        <dbReference type="Proteomes" id="UP000008837"/>
    </source>
</evidence>
<dbReference type="KEGG" id="mgl:MGL_0275"/>
<proteinExistence type="predicted"/>
<reference evidence="2 3" key="1">
    <citation type="journal article" date="2007" name="Proc. Natl. Acad. Sci. U.S.A.">
        <title>Dandruff-associated Malassezia genomes reveal convergent and divergent virulence traits shared with plant and human fungal pathogens.</title>
        <authorList>
            <person name="Xu J."/>
            <person name="Saunders C.W."/>
            <person name="Hu P."/>
            <person name="Grant R.A."/>
            <person name="Boekhout T."/>
            <person name="Kuramae E.E."/>
            <person name="Kronstad J.W."/>
            <person name="Deangelis Y.M."/>
            <person name="Reeder N.L."/>
            <person name="Johnstone K.R."/>
            <person name="Leland M."/>
            <person name="Fieno A.M."/>
            <person name="Begley W.M."/>
            <person name="Sun Y."/>
            <person name="Lacey M.P."/>
            <person name="Chaudhary T."/>
            <person name="Keough T."/>
            <person name="Chu L."/>
            <person name="Sears R."/>
            <person name="Yuan B."/>
            <person name="Dawson T.L.Jr."/>
        </authorList>
    </citation>
    <scope>NUCLEOTIDE SEQUENCE [LARGE SCALE GENOMIC DNA]</scope>
    <source>
        <strain evidence="3">ATCC MYA-4612 / CBS 7966</strain>
    </source>
</reference>
<dbReference type="GO" id="GO:0005737">
    <property type="term" value="C:cytoplasm"/>
    <property type="evidence" value="ECO:0007669"/>
    <property type="project" value="TreeGrafter"/>
</dbReference>
<dbReference type="AlphaFoldDB" id="A8PSK8"/>
<dbReference type="OrthoDB" id="642895at2759"/>
<dbReference type="EMBL" id="AAYY01000001">
    <property type="protein sequence ID" value="EDP45286.1"/>
    <property type="molecule type" value="Genomic_DNA"/>
</dbReference>
<feature type="region of interest" description="Disordered" evidence="1">
    <location>
        <begin position="558"/>
        <end position="659"/>
    </location>
</feature>
<sequence length="720" mass="79586">MDASTLSALIDSSSIELEKLHKKLGCPAEELERAIAALKTCIHDAIHAQIRHVEAQVAEVQASCDKHKRKICLLCEAIGTSAHVPPGSSLTGQPQQESSLPLLAQQEALVAEQARLEAMYKAQCEQCDLVISQIDTLNGCMSDAGGAPSMPTQTETVSTLRDVTPSTVQHLEAHLIHVQQVYKERKMQMESHLTEILQLWSELHIMPHVAVHAGRVSVHEDGSEESRFHMSILQYTQQVPTMELDGQFYGQFQTSSPSQASSSSYATSRLPAALSADEDSAMLATPTRAQGAPMLVLHESHTECDAPTAVPDLLQPTDTVMAQSVQLREALEREKAERESSIQAYYDELCELWMRFDVPETEMDAFVLDHRGSTLQVVQAYRIELDKMRSLKSQHMALFITKTREQIWEQWDALYMSDKERQESFPAYFLALPGEEDMLASTFDWDELLAEHEHMYAKLTEMLEQRAPILSLIGRYHAICNEARALEESAQDGARLLGRGNRGDPGRLLREEKMRKRVKIQKPKLEQELLKVLPAWEETHHMPFMMDGVRFVDHLRDQLGGAPKENPRVQRRVPGTSATSATGNAAPAPAESLRASRSANGVPATPRNGTLTMKRPAHAFPGAPPTQSRRAGGPGATTRSRVASQSRMTPYGPVGATPSARMHDAKARRFESTSSAATVVQRMTSSSNSSQDESFAAAQRTPSTHLASSLAHAQTPFVSR</sequence>
<feature type="region of interest" description="Disordered" evidence="1">
    <location>
        <begin position="672"/>
        <end position="720"/>
    </location>
</feature>
<dbReference type="OMA" id="ELCELWM"/>
<feature type="compositionally biased region" description="Low complexity" evidence="1">
    <location>
        <begin position="574"/>
        <end position="590"/>
    </location>
</feature>
<name>A8PSK8_MALGO</name>
<keyword evidence="3" id="KW-1185">Reference proteome</keyword>
<dbReference type="GeneID" id="5856806"/>
<dbReference type="FunCoup" id="A8PSK8">
    <property type="interactions" value="201"/>
</dbReference>
<feature type="compositionally biased region" description="Polar residues" evidence="1">
    <location>
        <begin position="672"/>
        <end position="693"/>
    </location>
</feature>
<comment type="caution">
    <text evidence="2">The sequence shown here is derived from an EMBL/GenBank/DDBJ whole genome shotgun (WGS) entry which is preliminary data.</text>
</comment>
<dbReference type="PANTHER" id="PTHR19321:SF41">
    <property type="entry name" value="FASCETTO-RELATED"/>
    <property type="match status" value="1"/>
</dbReference>
<dbReference type="GO" id="GO:1990023">
    <property type="term" value="C:mitotic spindle midzone"/>
    <property type="evidence" value="ECO:0007669"/>
    <property type="project" value="TreeGrafter"/>
</dbReference>
<evidence type="ECO:0000256" key="1">
    <source>
        <dbReference type="SAM" id="MobiDB-lite"/>
    </source>
</evidence>
<dbReference type="InterPro" id="IPR007145">
    <property type="entry name" value="MAP65_Ase1_PRC1"/>
</dbReference>
<dbReference type="Pfam" id="PF03999">
    <property type="entry name" value="MAP65_ASE1"/>
    <property type="match status" value="2"/>
</dbReference>
<accession>A8PSK8</accession>
<evidence type="ECO:0000313" key="2">
    <source>
        <dbReference type="EMBL" id="EDP45286.1"/>
    </source>
</evidence>
<dbReference type="Gene3D" id="1.20.58.1520">
    <property type="match status" value="1"/>
</dbReference>
<dbReference type="GO" id="GO:0008017">
    <property type="term" value="F:microtubule binding"/>
    <property type="evidence" value="ECO:0007669"/>
    <property type="project" value="InterPro"/>
</dbReference>
<dbReference type="Proteomes" id="UP000008837">
    <property type="component" value="Unassembled WGS sequence"/>
</dbReference>
<dbReference type="InParanoid" id="A8PSK8"/>
<dbReference type="GO" id="GO:0051256">
    <property type="term" value="P:mitotic spindle midzone assembly"/>
    <property type="evidence" value="ECO:0007669"/>
    <property type="project" value="TreeGrafter"/>
</dbReference>
<feature type="compositionally biased region" description="Polar residues" evidence="1">
    <location>
        <begin position="637"/>
        <end position="648"/>
    </location>
</feature>
<protein>
    <submittedName>
        <fullName evidence="2">Uncharacterized protein</fullName>
    </submittedName>
</protein>
<dbReference type="PANTHER" id="PTHR19321">
    <property type="entry name" value="PROTEIN REGULATOR OF CYTOKINESIS 1 PRC1-RELATED"/>
    <property type="match status" value="1"/>
</dbReference>
<gene>
    <name evidence="2" type="ORF">MGL_0275</name>
</gene>
<dbReference type="VEuPathDB" id="FungiDB:MGL_0275"/>